<gene>
    <name evidence="2" type="ORF">SDC9_82760</name>
</gene>
<dbReference type="GO" id="GO:0003677">
    <property type="term" value="F:DNA binding"/>
    <property type="evidence" value="ECO:0007669"/>
    <property type="project" value="InterPro"/>
</dbReference>
<dbReference type="InterPro" id="IPR011109">
    <property type="entry name" value="DNA_bind_recombinase_dom"/>
</dbReference>
<evidence type="ECO:0000313" key="2">
    <source>
        <dbReference type="EMBL" id="MPM36165.1"/>
    </source>
</evidence>
<comment type="caution">
    <text evidence="2">The sequence shown here is derived from an EMBL/GenBank/DDBJ whole genome shotgun (WGS) entry which is preliminary data.</text>
</comment>
<dbReference type="Pfam" id="PF07508">
    <property type="entry name" value="Recombinase"/>
    <property type="match status" value="1"/>
</dbReference>
<accession>A0A644Z5G7</accession>
<feature type="domain" description="Recombinase" evidence="1">
    <location>
        <begin position="2"/>
        <end position="67"/>
    </location>
</feature>
<evidence type="ECO:0000259" key="1">
    <source>
        <dbReference type="Pfam" id="PF07508"/>
    </source>
</evidence>
<reference evidence="2" key="1">
    <citation type="submission" date="2019-08" db="EMBL/GenBank/DDBJ databases">
        <authorList>
            <person name="Kucharzyk K."/>
            <person name="Murdoch R.W."/>
            <person name="Higgins S."/>
            <person name="Loffler F."/>
        </authorList>
    </citation>
    <scope>NUCLEOTIDE SEQUENCE</scope>
</reference>
<dbReference type="Gene3D" id="3.90.1750.20">
    <property type="entry name" value="Putative Large Serine Recombinase, Chain B, Domain 2"/>
    <property type="match status" value="1"/>
</dbReference>
<dbReference type="AlphaFoldDB" id="A0A644Z5G7"/>
<dbReference type="GO" id="GO:0000150">
    <property type="term" value="F:DNA strand exchange activity"/>
    <property type="evidence" value="ECO:0007669"/>
    <property type="project" value="InterPro"/>
</dbReference>
<protein>
    <recommendedName>
        <fullName evidence="1">Recombinase domain-containing protein</fullName>
    </recommendedName>
</protein>
<proteinExistence type="predicted"/>
<dbReference type="EMBL" id="VSSQ01007518">
    <property type="protein sequence ID" value="MPM36165.1"/>
    <property type="molecule type" value="Genomic_DNA"/>
</dbReference>
<organism evidence="2">
    <name type="scientific">bioreactor metagenome</name>
    <dbReference type="NCBI Taxonomy" id="1076179"/>
    <lineage>
        <taxon>unclassified sequences</taxon>
        <taxon>metagenomes</taxon>
        <taxon>ecological metagenomes</taxon>
    </lineage>
</organism>
<name>A0A644Z5G7_9ZZZZ</name>
<sequence>MQTAEVVRHIFRLCAEGRGPGQIAKQLKAERVLTPANCYYRQTGVALVNLDTTRPYNWSDASIANILCEAGLDEGKVILTNDTPASARTAPAASTGPAA</sequence>
<dbReference type="InterPro" id="IPR038109">
    <property type="entry name" value="DNA_bind_recomb_sf"/>
</dbReference>